<feature type="domain" description="HTH iclR-type" evidence="4">
    <location>
        <begin position="12"/>
        <end position="72"/>
    </location>
</feature>
<dbReference type="InterPro" id="IPR029016">
    <property type="entry name" value="GAF-like_dom_sf"/>
</dbReference>
<evidence type="ECO:0000256" key="3">
    <source>
        <dbReference type="ARBA" id="ARBA00023163"/>
    </source>
</evidence>
<dbReference type="Pfam" id="PF01614">
    <property type="entry name" value="IclR_C"/>
    <property type="match status" value="1"/>
</dbReference>
<reference evidence="6 7" key="1">
    <citation type="submission" date="2017-09" db="EMBL/GenBank/DDBJ databases">
        <authorList>
            <person name="Ehlers B."/>
            <person name="Leendertz F.H."/>
        </authorList>
    </citation>
    <scope>NUCLEOTIDE SEQUENCE [LARGE SCALE GENOMIC DNA]</scope>
    <source>
        <strain evidence="6 7">DSM 46844</strain>
    </source>
</reference>
<dbReference type="InterPro" id="IPR036390">
    <property type="entry name" value="WH_DNA-bd_sf"/>
</dbReference>
<sequence>MMRNEVPAPLPVTAVDRALRLLIMLRQQGALSVTAAAESLDVAPSTAHRLLSALCHRGFAVQDRERRYRPGPQIADPVAAPLSRAALTRVVRPALELLRQKTNETTHLAVLSGADVLFIDGVEGEHALRVGMRVGRRMPAFCSSTGKAMLASLPRVEVDQLHRTGLAPWRGTTLSLAGLHRGLETVRKQGYALNQEESEQGVVAVGACLLDGAQRPLAGMSVSIPSSRYDRSALPGYVDALHDATSEAQKRLSGADHSR</sequence>
<dbReference type="SMART" id="SM00346">
    <property type="entry name" value="HTH_ICLR"/>
    <property type="match status" value="1"/>
</dbReference>
<dbReference type="InterPro" id="IPR005471">
    <property type="entry name" value="Tscrpt_reg_IclR_N"/>
</dbReference>
<protein>
    <submittedName>
        <fullName evidence="6">Transcriptional regulator, IclR family</fullName>
    </submittedName>
</protein>
<dbReference type="EMBL" id="OBDO01000002">
    <property type="protein sequence ID" value="SNX95380.1"/>
    <property type="molecule type" value="Genomic_DNA"/>
</dbReference>
<dbReference type="Proteomes" id="UP000219514">
    <property type="component" value="Unassembled WGS sequence"/>
</dbReference>
<evidence type="ECO:0000256" key="2">
    <source>
        <dbReference type="ARBA" id="ARBA00023125"/>
    </source>
</evidence>
<dbReference type="PANTHER" id="PTHR30136:SF35">
    <property type="entry name" value="HTH-TYPE TRANSCRIPTIONAL REGULATOR RV1719"/>
    <property type="match status" value="1"/>
</dbReference>
<evidence type="ECO:0000259" key="4">
    <source>
        <dbReference type="PROSITE" id="PS51077"/>
    </source>
</evidence>
<evidence type="ECO:0000313" key="7">
    <source>
        <dbReference type="Proteomes" id="UP000219514"/>
    </source>
</evidence>
<keyword evidence="2" id="KW-0238">DNA-binding</keyword>
<evidence type="ECO:0000256" key="1">
    <source>
        <dbReference type="ARBA" id="ARBA00023015"/>
    </source>
</evidence>
<keyword evidence="3" id="KW-0804">Transcription</keyword>
<gene>
    <name evidence="6" type="ORF">SAMN06893097_10275</name>
</gene>
<dbReference type="GO" id="GO:0003700">
    <property type="term" value="F:DNA-binding transcription factor activity"/>
    <property type="evidence" value="ECO:0007669"/>
    <property type="project" value="TreeGrafter"/>
</dbReference>
<dbReference type="AlphaFoldDB" id="A0A285E8U4"/>
<dbReference type="SUPFAM" id="SSF46785">
    <property type="entry name" value="Winged helix' DNA-binding domain"/>
    <property type="match status" value="1"/>
</dbReference>
<dbReference type="InterPro" id="IPR036388">
    <property type="entry name" value="WH-like_DNA-bd_sf"/>
</dbReference>
<name>A0A285E8U4_9ACTN</name>
<evidence type="ECO:0000259" key="5">
    <source>
        <dbReference type="PROSITE" id="PS51078"/>
    </source>
</evidence>
<dbReference type="Pfam" id="PF09339">
    <property type="entry name" value="HTH_IclR"/>
    <property type="match status" value="1"/>
</dbReference>
<keyword evidence="1" id="KW-0805">Transcription regulation</keyword>
<dbReference type="PROSITE" id="PS51078">
    <property type="entry name" value="ICLR_ED"/>
    <property type="match status" value="1"/>
</dbReference>
<dbReference type="InterPro" id="IPR050707">
    <property type="entry name" value="HTH_MetabolicPath_Reg"/>
</dbReference>
<dbReference type="SUPFAM" id="SSF55781">
    <property type="entry name" value="GAF domain-like"/>
    <property type="match status" value="1"/>
</dbReference>
<dbReference type="PANTHER" id="PTHR30136">
    <property type="entry name" value="HELIX-TURN-HELIX TRANSCRIPTIONAL REGULATOR, ICLR FAMILY"/>
    <property type="match status" value="1"/>
</dbReference>
<dbReference type="InterPro" id="IPR014757">
    <property type="entry name" value="Tscrpt_reg_IclR_C"/>
</dbReference>
<dbReference type="Gene3D" id="1.10.10.10">
    <property type="entry name" value="Winged helix-like DNA-binding domain superfamily/Winged helix DNA-binding domain"/>
    <property type="match status" value="1"/>
</dbReference>
<accession>A0A285E8U4</accession>
<dbReference type="GO" id="GO:0003677">
    <property type="term" value="F:DNA binding"/>
    <property type="evidence" value="ECO:0007669"/>
    <property type="project" value="UniProtKB-KW"/>
</dbReference>
<evidence type="ECO:0000313" key="6">
    <source>
        <dbReference type="EMBL" id="SNX95380.1"/>
    </source>
</evidence>
<keyword evidence="7" id="KW-1185">Reference proteome</keyword>
<dbReference type="PROSITE" id="PS51077">
    <property type="entry name" value="HTH_ICLR"/>
    <property type="match status" value="1"/>
</dbReference>
<dbReference type="Gene3D" id="3.30.450.40">
    <property type="match status" value="1"/>
</dbReference>
<proteinExistence type="predicted"/>
<feature type="domain" description="IclR-ED" evidence="5">
    <location>
        <begin position="73"/>
        <end position="254"/>
    </location>
</feature>
<dbReference type="GO" id="GO:0045892">
    <property type="term" value="P:negative regulation of DNA-templated transcription"/>
    <property type="evidence" value="ECO:0007669"/>
    <property type="project" value="TreeGrafter"/>
</dbReference>
<organism evidence="6 7">
    <name type="scientific">Geodermatophilus sabuli</name>
    <dbReference type="NCBI Taxonomy" id="1564158"/>
    <lineage>
        <taxon>Bacteria</taxon>
        <taxon>Bacillati</taxon>
        <taxon>Actinomycetota</taxon>
        <taxon>Actinomycetes</taxon>
        <taxon>Geodermatophilales</taxon>
        <taxon>Geodermatophilaceae</taxon>
        <taxon>Geodermatophilus</taxon>
    </lineage>
</organism>